<accession>A0A554XAK4</accession>
<feature type="transmembrane region" description="Helical" evidence="4">
    <location>
        <begin position="161"/>
        <end position="183"/>
    </location>
</feature>
<keyword evidence="2 4" id="KW-1133">Transmembrane helix</keyword>
<feature type="transmembrane region" description="Helical" evidence="4">
    <location>
        <begin position="130"/>
        <end position="149"/>
    </location>
</feature>
<keyword evidence="1 4" id="KW-0812">Transmembrane</keyword>
<keyword evidence="7" id="KW-1185">Reference proteome</keyword>
<dbReference type="SUPFAM" id="SSF103473">
    <property type="entry name" value="MFS general substrate transporter"/>
    <property type="match status" value="1"/>
</dbReference>
<feature type="domain" description="Major facilitator superfamily (MFS) profile" evidence="5">
    <location>
        <begin position="208"/>
        <end position="396"/>
    </location>
</feature>
<evidence type="ECO:0000313" key="6">
    <source>
        <dbReference type="EMBL" id="TSE32857.1"/>
    </source>
</evidence>
<feature type="transmembrane region" description="Helical" evidence="4">
    <location>
        <begin position="33"/>
        <end position="57"/>
    </location>
</feature>
<evidence type="ECO:0000256" key="2">
    <source>
        <dbReference type="ARBA" id="ARBA00022989"/>
    </source>
</evidence>
<evidence type="ECO:0000313" key="7">
    <source>
        <dbReference type="Proteomes" id="UP000317763"/>
    </source>
</evidence>
<evidence type="ECO:0000256" key="1">
    <source>
        <dbReference type="ARBA" id="ARBA00022692"/>
    </source>
</evidence>
<dbReference type="Proteomes" id="UP000317763">
    <property type="component" value="Unassembled WGS sequence"/>
</dbReference>
<dbReference type="AlphaFoldDB" id="A0A554XAK4"/>
<dbReference type="PROSITE" id="PS50850">
    <property type="entry name" value="MFS"/>
    <property type="match status" value="1"/>
</dbReference>
<dbReference type="Gene3D" id="1.20.1250.20">
    <property type="entry name" value="MFS general substrate transporter like domains"/>
    <property type="match status" value="1"/>
</dbReference>
<feature type="transmembrane region" description="Helical" evidence="4">
    <location>
        <begin position="241"/>
        <end position="262"/>
    </location>
</feature>
<comment type="caution">
    <text evidence="6">The sequence shown here is derived from an EMBL/GenBank/DDBJ whole genome shotgun (WGS) entry which is preliminary data.</text>
</comment>
<dbReference type="STRING" id="307486.GCA_000807215_00819"/>
<name>A0A554XAK4_9BURK</name>
<dbReference type="GO" id="GO:0022857">
    <property type="term" value="F:transmembrane transporter activity"/>
    <property type="evidence" value="ECO:0007669"/>
    <property type="project" value="InterPro"/>
</dbReference>
<dbReference type="InterPro" id="IPR020846">
    <property type="entry name" value="MFS_dom"/>
</dbReference>
<feature type="transmembrane region" description="Helical" evidence="4">
    <location>
        <begin position="69"/>
        <end position="87"/>
    </location>
</feature>
<dbReference type="OrthoDB" id="8558006at2"/>
<feature type="transmembrane region" description="Helical" evidence="4">
    <location>
        <begin position="334"/>
        <end position="355"/>
    </location>
</feature>
<evidence type="ECO:0000259" key="5">
    <source>
        <dbReference type="PROSITE" id="PS50850"/>
    </source>
</evidence>
<dbReference type="PANTHER" id="PTHR23534:SF1">
    <property type="entry name" value="MAJOR FACILITATOR SUPERFAMILY PROTEIN"/>
    <property type="match status" value="1"/>
</dbReference>
<dbReference type="Pfam" id="PF07690">
    <property type="entry name" value="MFS_1"/>
    <property type="match status" value="1"/>
</dbReference>
<protein>
    <submittedName>
        <fullName evidence="6">Riboflavin transporter RfnT</fullName>
    </submittedName>
</protein>
<reference evidence="6 7" key="1">
    <citation type="submission" date="2019-07" db="EMBL/GenBank/DDBJ databases">
        <title>Tepidimonas taiwanensis I1-1 draft genome.</title>
        <authorList>
            <person name="Da Costa M.S."/>
            <person name="Froufe H.J.C."/>
            <person name="Egas C."/>
            <person name="Albuquerque L."/>
        </authorList>
    </citation>
    <scope>NUCLEOTIDE SEQUENCE [LARGE SCALE GENOMIC DNA]</scope>
    <source>
        <strain evidence="6 7">I1-1</strain>
    </source>
</reference>
<organism evidence="6 7">
    <name type="scientific">Tepidimonas taiwanensis</name>
    <dbReference type="NCBI Taxonomy" id="307486"/>
    <lineage>
        <taxon>Bacteria</taxon>
        <taxon>Pseudomonadati</taxon>
        <taxon>Pseudomonadota</taxon>
        <taxon>Betaproteobacteria</taxon>
        <taxon>Burkholderiales</taxon>
        <taxon>Tepidimonas</taxon>
    </lineage>
</organism>
<dbReference type="InterPro" id="IPR011701">
    <property type="entry name" value="MFS"/>
</dbReference>
<proteinExistence type="predicted"/>
<evidence type="ECO:0000256" key="4">
    <source>
        <dbReference type="SAM" id="Phobius"/>
    </source>
</evidence>
<feature type="transmembrane region" description="Helical" evidence="4">
    <location>
        <begin position="208"/>
        <end position="229"/>
    </location>
</feature>
<sequence>MNRNLWLLAIAQGLFLTNNVVFIAINGLVGLRLAPAGWMATLPVMGYVVGGALSTGLVARSQARWGRQVAFQIGLAVAFGSALLAALALAIGQFWLLVAATVIAGYYSANGQLYRFAAGELAAPAFREKAVSLVLAGGLIGAVAGPNLANHTRDLLDVPFLGAYLALAGVALVSMGVMAGIRFPAEPPRPAGRVTEGRSVVELLREPAFAVAVLGAALGYGVMNLLMAATPLAMQTCGLPFADAALVLEWHVIGMFAPGFFTGHLIRRFGAVPIMGVGVLLNAACIAVALSGQDLHQFLVALFLLGVGWNFLFTGSTTLAMQAYRPEEKDRAQATINFAVFATMAVTAFASGALVTTQGWWWLNVGSTVPVAITGLGLLALALRQRAHAAERAQGV</sequence>
<dbReference type="RefSeq" id="WP_143897690.1">
    <property type="nucleotide sequence ID" value="NZ_CP083911.1"/>
</dbReference>
<evidence type="ECO:0000256" key="3">
    <source>
        <dbReference type="ARBA" id="ARBA00023136"/>
    </source>
</evidence>
<dbReference type="PANTHER" id="PTHR23534">
    <property type="entry name" value="MFS PERMEASE"/>
    <property type="match status" value="1"/>
</dbReference>
<dbReference type="InterPro" id="IPR036259">
    <property type="entry name" value="MFS_trans_sf"/>
</dbReference>
<feature type="transmembrane region" description="Helical" evidence="4">
    <location>
        <begin position="269"/>
        <end position="289"/>
    </location>
</feature>
<keyword evidence="3 4" id="KW-0472">Membrane</keyword>
<gene>
    <name evidence="6" type="primary">rfnT</name>
    <name evidence="6" type="ORF">Ttaiw_00965</name>
</gene>
<dbReference type="EMBL" id="VJOM01000007">
    <property type="protein sequence ID" value="TSE32857.1"/>
    <property type="molecule type" value="Genomic_DNA"/>
</dbReference>
<feature type="transmembrane region" description="Helical" evidence="4">
    <location>
        <begin position="295"/>
        <end position="313"/>
    </location>
</feature>
<feature type="transmembrane region" description="Helical" evidence="4">
    <location>
        <begin position="93"/>
        <end position="109"/>
    </location>
</feature>
<feature type="transmembrane region" description="Helical" evidence="4">
    <location>
        <begin position="361"/>
        <end position="383"/>
    </location>
</feature>